<dbReference type="InterPro" id="IPR011545">
    <property type="entry name" value="DEAD/DEAH_box_helicase_dom"/>
</dbReference>
<feature type="domain" description="Helicase C-terminal" evidence="9">
    <location>
        <begin position="312"/>
        <end position="460"/>
    </location>
</feature>
<dbReference type="SUPFAM" id="SSF52540">
    <property type="entry name" value="P-loop containing nucleoside triphosphate hydrolases"/>
    <property type="match status" value="1"/>
</dbReference>
<dbReference type="GO" id="GO:0003724">
    <property type="term" value="F:RNA helicase activity"/>
    <property type="evidence" value="ECO:0007669"/>
    <property type="project" value="UniProtKB-EC"/>
</dbReference>
<accession>A0A9W6ZRS5</accession>
<evidence type="ECO:0000259" key="8">
    <source>
        <dbReference type="PROSITE" id="PS51192"/>
    </source>
</evidence>
<comment type="function">
    <text evidence="6">RNA helicase.</text>
</comment>
<dbReference type="EC" id="3.6.4.13" evidence="6"/>
<dbReference type="SMART" id="SM00487">
    <property type="entry name" value="DEXDc"/>
    <property type="match status" value="1"/>
</dbReference>
<dbReference type="Gene3D" id="3.40.50.300">
    <property type="entry name" value="P-loop containing nucleotide triphosphate hydrolases"/>
    <property type="match status" value="2"/>
</dbReference>
<dbReference type="PANTHER" id="PTHR24031">
    <property type="entry name" value="RNA HELICASE"/>
    <property type="match status" value="1"/>
</dbReference>
<dbReference type="InterPro" id="IPR014001">
    <property type="entry name" value="Helicase_ATP-bd"/>
</dbReference>
<organism evidence="10 11">
    <name type="scientific">Triparma laevis f. longispina</name>
    <dbReference type="NCBI Taxonomy" id="1714387"/>
    <lineage>
        <taxon>Eukaryota</taxon>
        <taxon>Sar</taxon>
        <taxon>Stramenopiles</taxon>
        <taxon>Ochrophyta</taxon>
        <taxon>Bolidophyceae</taxon>
        <taxon>Parmales</taxon>
        <taxon>Triparmaceae</taxon>
        <taxon>Triparma</taxon>
    </lineage>
</organism>
<keyword evidence="1 6" id="KW-0547">Nucleotide-binding</keyword>
<feature type="region of interest" description="Disordered" evidence="7">
    <location>
        <begin position="451"/>
        <end position="485"/>
    </location>
</feature>
<comment type="caution">
    <text evidence="10">The sequence shown here is derived from an EMBL/GenBank/DDBJ whole genome shotgun (WGS) entry which is preliminary data.</text>
</comment>
<dbReference type="PROSITE" id="PS51194">
    <property type="entry name" value="HELICASE_CTER"/>
    <property type="match status" value="1"/>
</dbReference>
<evidence type="ECO:0000256" key="4">
    <source>
        <dbReference type="ARBA" id="ARBA00022840"/>
    </source>
</evidence>
<evidence type="ECO:0000313" key="10">
    <source>
        <dbReference type="EMBL" id="GMH55389.1"/>
    </source>
</evidence>
<evidence type="ECO:0000256" key="7">
    <source>
        <dbReference type="SAM" id="MobiDB-lite"/>
    </source>
</evidence>
<dbReference type="EMBL" id="BRXW01000444">
    <property type="protein sequence ID" value="GMH55389.1"/>
    <property type="molecule type" value="Genomic_DNA"/>
</dbReference>
<keyword evidence="4 6" id="KW-0067">ATP-binding</keyword>
<feature type="domain" description="Helicase ATP-binding" evidence="8">
    <location>
        <begin position="56"/>
        <end position="281"/>
    </location>
</feature>
<evidence type="ECO:0000259" key="9">
    <source>
        <dbReference type="PROSITE" id="PS51194"/>
    </source>
</evidence>
<comment type="similarity">
    <text evidence="6">Belongs to the DEAD box helicase family.</text>
</comment>
<dbReference type="AlphaFoldDB" id="A0A9W6ZRS5"/>
<dbReference type="OrthoDB" id="10256233at2759"/>
<reference evidence="11" key="1">
    <citation type="journal article" date="2023" name="Commun. Biol.">
        <title>Genome analysis of Parmales, the sister group of diatoms, reveals the evolutionary specialization of diatoms from phago-mixotrophs to photoautotrophs.</title>
        <authorList>
            <person name="Ban H."/>
            <person name="Sato S."/>
            <person name="Yoshikawa S."/>
            <person name="Yamada K."/>
            <person name="Nakamura Y."/>
            <person name="Ichinomiya M."/>
            <person name="Sato N."/>
            <person name="Blanc-Mathieu R."/>
            <person name="Endo H."/>
            <person name="Kuwata A."/>
            <person name="Ogata H."/>
        </authorList>
    </citation>
    <scope>NUCLEOTIDE SEQUENCE [LARGE SCALE GENOMIC DNA]</scope>
    <source>
        <strain evidence="11">NIES 3700</strain>
    </source>
</reference>
<evidence type="ECO:0000256" key="6">
    <source>
        <dbReference type="RuleBase" id="RU365068"/>
    </source>
</evidence>
<dbReference type="PROSITE" id="PS51192">
    <property type="entry name" value="HELICASE_ATP_BIND_1"/>
    <property type="match status" value="1"/>
</dbReference>
<name>A0A9W6ZRS5_9STRA</name>
<dbReference type="GO" id="GO:0005524">
    <property type="term" value="F:ATP binding"/>
    <property type="evidence" value="ECO:0007669"/>
    <property type="project" value="UniProtKB-UniRule"/>
</dbReference>
<keyword evidence="11" id="KW-1185">Reference proteome</keyword>
<comment type="catalytic activity">
    <reaction evidence="6">
        <text>ATP + H2O = ADP + phosphate + H(+)</text>
        <dbReference type="Rhea" id="RHEA:13065"/>
        <dbReference type="ChEBI" id="CHEBI:15377"/>
        <dbReference type="ChEBI" id="CHEBI:15378"/>
        <dbReference type="ChEBI" id="CHEBI:30616"/>
        <dbReference type="ChEBI" id="CHEBI:43474"/>
        <dbReference type="ChEBI" id="CHEBI:456216"/>
        <dbReference type="EC" id="3.6.4.13"/>
    </reaction>
</comment>
<evidence type="ECO:0000256" key="2">
    <source>
        <dbReference type="ARBA" id="ARBA00022801"/>
    </source>
</evidence>
<dbReference type="SMART" id="SM00490">
    <property type="entry name" value="HELICc"/>
    <property type="match status" value="1"/>
</dbReference>
<protein>
    <recommendedName>
        <fullName evidence="6">ATP-dependent RNA helicase</fullName>
        <ecNumber evidence="6">3.6.4.13</ecNumber>
    </recommendedName>
</protein>
<comment type="domain">
    <text evidence="6">The Q motif is unique to and characteristic of the DEAD box family of RNA helicases and controls ATP binding and hydrolysis.</text>
</comment>
<dbReference type="InterPro" id="IPR044742">
    <property type="entry name" value="DEAD/DEAH_RhlB"/>
</dbReference>
<evidence type="ECO:0000256" key="3">
    <source>
        <dbReference type="ARBA" id="ARBA00022806"/>
    </source>
</evidence>
<evidence type="ECO:0000313" key="11">
    <source>
        <dbReference type="Proteomes" id="UP001165122"/>
    </source>
</evidence>
<dbReference type="InterPro" id="IPR001650">
    <property type="entry name" value="Helicase_C-like"/>
</dbReference>
<keyword evidence="5 6" id="KW-0694">RNA-binding</keyword>
<dbReference type="Pfam" id="PF00270">
    <property type="entry name" value="DEAD"/>
    <property type="match status" value="2"/>
</dbReference>
<evidence type="ECO:0000256" key="1">
    <source>
        <dbReference type="ARBA" id="ARBA00022741"/>
    </source>
</evidence>
<dbReference type="Proteomes" id="UP001165122">
    <property type="component" value="Unassembled WGS sequence"/>
</dbReference>
<gene>
    <name evidence="10" type="ORF">TrLO_g732</name>
</gene>
<proteinExistence type="inferred from homology"/>
<keyword evidence="3 6" id="KW-0347">Helicase</keyword>
<dbReference type="CDD" id="cd00268">
    <property type="entry name" value="DEADc"/>
    <property type="match status" value="1"/>
</dbReference>
<dbReference type="GO" id="GO:0016787">
    <property type="term" value="F:hydrolase activity"/>
    <property type="evidence" value="ECO:0007669"/>
    <property type="project" value="UniProtKB-KW"/>
</dbReference>
<dbReference type="CDD" id="cd18787">
    <property type="entry name" value="SF2_C_DEAD"/>
    <property type="match status" value="1"/>
</dbReference>
<dbReference type="GO" id="GO:0003723">
    <property type="term" value="F:RNA binding"/>
    <property type="evidence" value="ECO:0007669"/>
    <property type="project" value="UniProtKB-UniRule"/>
</dbReference>
<sequence length="485" mass="53224">MLRVPSNSLLRSSSRLASSSSNFLTDLDPLLQRGLKALSVETPTQFQSDAFQRIASIEGSSKNDLVLSSETGSGKTLSYLLPIIQNILKKPTPSKYKTSTIIVLPNKELSQQLLHVLSVLSGTWESVVWGGSDETRQLFERYVTVPEIERRFTVGVLPGGIKSITDFKPFRDALSRPPEDFTTDHCDILIATPSTLSPLILEISNLDLCLGVNTLVFDECDLLLDGGYLNNMRDILLGFRRKRKMREDWGVEGTQTVFCGATVPDYGKKSVDEFIKRSFPNAERIEGSNVHAALHSGLTNIEWIEEDKDSNRLNAVCEMLTSENKKTLLFCNSGDAVDNVVDALESKGISALAYHAKLRGSERFENLQAFREAGSPVLVATDAAARGLDIPGVERVIQLQWAGNVVAHLHRIGRVGRGGSKGDAVVFYGSNEADLVQIIRDAEGQRLVVEGDVDGDDEGGGGRVNEAFSRKRGFRKKKKKAAKGE</sequence>
<feature type="compositionally biased region" description="Basic residues" evidence="7">
    <location>
        <begin position="470"/>
        <end position="485"/>
    </location>
</feature>
<dbReference type="InterPro" id="IPR027417">
    <property type="entry name" value="P-loop_NTPase"/>
</dbReference>
<keyword evidence="2 6" id="KW-0378">Hydrolase</keyword>
<dbReference type="Pfam" id="PF00271">
    <property type="entry name" value="Helicase_C"/>
    <property type="match status" value="1"/>
</dbReference>
<evidence type="ECO:0000256" key="5">
    <source>
        <dbReference type="ARBA" id="ARBA00022884"/>
    </source>
</evidence>